<evidence type="ECO:0000256" key="1">
    <source>
        <dbReference type="SAM" id="Phobius"/>
    </source>
</evidence>
<evidence type="ECO:0000313" key="2">
    <source>
        <dbReference type="EMBL" id="MCG7945957.1"/>
    </source>
</evidence>
<protein>
    <submittedName>
        <fullName evidence="2">Uncharacterized protein</fullName>
    </submittedName>
</protein>
<reference evidence="2" key="1">
    <citation type="journal article" date="2021" name="Proc. Natl. Acad. Sci. U.S.A.">
        <title>Global biogeography of chemosynthetic symbionts reveals both localized and globally distributed symbiont groups. .</title>
        <authorList>
            <person name="Osvatic J.T."/>
            <person name="Wilkins L.G.E."/>
            <person name="Leibrecht L."/>
            <person name="Leray M."/>
            <person name="Zauner S."/>
            <person name="Polzin J."/>
            <person name="Camacho Y."/>
            <person name="Gros O."/>
            <person name="van Gils J.A."/>
            <person name="Eisen J.A."/>
            <person name="Petersen J.M."/>
            <person name="Yuen B."/>
        </authorList>
    </citation>
    <scope>NUCLEOTIDE SEQUENCE</scope>
    <source>
        <strain evidence="2">MAGclacostrist064TRANS</strain>
    </source>
</reference>
<gene>
    <name evidence="2" type="ORF">JAZ07_06360</name>
</gene>
<dbReference type="Proteomes" id="UP000886667">
    <property type="component" value="Unassembled WGS sequence"/>
</dbReference>
<accession>A0A9E4KC14</accession>
<sequence length="102" mass="11515">MKIKPAIWKFLTLFVFALLILNPETVGLALFVDAVGLDIFVLMVELQIVALFGVFFYNKIKPAFSYIRRIRLSSRFFYSSSLAPATVMHLLVLSSSLPLMIA</sequence>
<name>A0A9E4KC14_9GAMM</name>
<keyword evidence="1" id="KW-1133">Transmembrane helix</keyword>
<dbReference type="AlphaFoldDB" id="A0A9E4KC14"/>
<proteinExistence type="predicted"/>
<keyword evidence="1" id="KW-0812">Transmembrane</keyword>
<comment type="caution">
    <text evidence="2">The sequence shown here is derived from an EMBL/GenBank/DDBJ whole genome shotgun (WGS) entry which is preliminary data.</text>
</comment>
<evidence type="ECO:0000313" key="3">
    <source>
        <dbReference type="Proteomes" id="UP000886667"/>
    </source>
</evidence>
<keyword evidence="1" id="KW-0472">Membrane</keyword>
<organism evidence="2 3">
    <name type="scientific">Candidatus Thiodiazotropha taylori</name>
    <dbReference type="NCBI Taxonomy" id="2792791"/>
    <lineage>
        <taxon>Bacteria</taxon>
        <taxon>Pseudomonadati</taxon>
        <taxon>Pseudomonadota</taxon>
        <taxon>Gammaproteobacteria</taxon>
        <taxon>Chromatiales</taxon>
        <taxon>Sedimenticolaceae</taxon>
        <taxon>Candidatus Thiodiazotropha</taxon>
    </lineage>
</organism>
<dbReference type="EMBL" id="JAEPCM010000209">
    <property type="protein sequence ID" value="MCG7945957.1"/>
    <property type="molecule type" value="Genomic_DNA"/>
</dbReference>
<feature type="transmembrane region" description="Helical" evidence="1">
    <location>
        <begin position="39"/>
        <end position="57"/>
    </location>
</feature>
<feature type="transmembrane region" description="Helical" evidence="1">
    <location>
        <begin position="77"/>
        <end position="101"/>
    </location>
</feature>